<accession>A0A0A6V7R9</accession>
<keyword evidence="4" id="KW-0663">Pyridoxal phosphate</keyword>
<dbReference type="InterPro" id="IPR016454">
    <property type="entry name" value="Cysteine_dSase"/>
</dbReference>
<evidence type="ECO:0000313" key="8">
    <source>
        <dbReference type="EMBL" id="KHD84100.1"/>
    </source>
</evidence>
<evidence type="ECO:0000259" key="7">
    <source>
        <dbReference type="Pfam" id="PF00266"/>
    </source>
</evidence>
<protein>
    <submittedName>
        <fullName evidence="8">Cysteine desulfurase</fullName>
    </submittedName>
</protein>
<feature type="domain" description="Aminotransferase class V" evidence="7">
    <location>
        <begin position="2"/>
        <end position="363"/>
    </location>
</feature>
<dbReference type="NCBIfam" id="NF002806">
    <property type="entry name" value="PRK02948.1"/>
    <property type="match status" value="1"/>
</dbReference>
<evidence type="ECO:0000256" key="2">
    <source>
        <dbReference type="ARBA" id="ARBA00006490"/>
    </source>
</evidence>
<dbReference type="AlphaFoldDB" id="A0A0A6V7R9"/>
<evidence type="ECO:0000256" key="3">
    <source>
        <dbReference type="ARBA" id="ARBA00022723"/>
    </source>
</evidence>
<dbReference type="Proteomes" id="UP000030588">
    <property type="component" value="Unassembled WGS sequence"/>
</dbReference>
<comment type="similarity">
    <text evidence="2">Belongs to the class-V pyridoxal-phosphate-dependent aminotransferase family. NifS/IscS subfamily.</text>
</comment>
<dbReference type="InterPro" id="IPR000192">
    <property type="entry name" value="Aminotrans_V_dom"/>
</dbReference>
<sequence length="383" mass="42179">MIYFDNSATTKPYEEVLEAFVKTSQVFYANPSSLHRLGGQVEKLISQARQQVADIFSVKANEIYFTSGGTEGNNLAIKGTALQYHSRGNHIITTSIEHSSVYETCKQLEELGFTITYLPVNQQGQIHIEDLKAAITDKTILVSVMHVNNETGTVQPIEQIGSLLKNYPKILFHVDHVQGCGKVPLSIYGSGIDLCTVSAHKFHGLKGNGILYKRANVRISPILTGGHQEQNMRSGTENTAGIVTTAKALRLVTNQYEKHIDQLVTIRNYLIEQIAQLPHIAIHTDPIVAAPHIINFSAVGLRGEVLVHALEQEHIYVSTTSACSSKTKELSRTLLAMGVSEKAAEGAVRISLSFENTMDEAKTFIKVLKNTLNNLFQVVGEDR</sequence>
<reference evidence="8 9" key="1">
    <citation type="submission" date="2014-10" db="EMBL/GenBank/DDBJ databases">
        <title>Draft genome of phytase producing Bacillus ginsengihumi strain M2.11.</title>
        <authorList>
            <person name="Toymentseva A."/>
            <person name="Boulygina E.A."/>
            <person name="Kazakov S.V."/>
            <person name="Kayumov I."/>
            <person name="Suleimanova A.D."/>
            <person name="Mardanova A.M."/>
            <person name="Maria S.N."/>
            <person name="Sergey M.Y."/>
            <person name="Sharipova M.R."/>
        </authorList>
    </citation>
    <scope>NUCLEOTIDE SEQUENCE [LARGE SCALE GENOMIC DNA]</scope>
    <source>
        <strain evidence="8 9">M2.11</strain>
    </source>
</reference>
<dbReference type="Gene3D" id="3.40.640.10">
    <property type="entry name" value="Type I PLP-dependent aspartate aminotransferase-like (Major domain)"/>
    <property type="match status" value="1"/>
</dbReference>
<dbReference type="InterPro" id="IPR015421">
    <property type="entry name" value="PyrdxlP-dep_Trfase_major"/>
</dbReference>
<evidence type="ECO:0000313" key="9">
    <source>
        <dbReference type="Proteomes" id="UP000030588"/>
    </source>
</evidence>
<dbReference type="InterPro" id="IPR015424">
    <property type="entry name" value="PyrdxlP-dep_Trfase"/>
</dbReference>
<gene>
    <name evidence="8" type="ORF">NG54_17715</name>
</gene>
<dbReference type="Pfam" id="PF00266">
    <property type="entry name" value="Aminotran_5"/>
    <property type="match status" value="1"/>
</dbReference>
<dbReference type="STRING" id="363870.NG54_17715"/>
<comment type="caution">
    <text evidence="8">The sequence shown here is derived from an EMBL/GenBank/DDBJ whole genome shotgun (WGS) entry which is preliminary data.</text>
</comment>
<dbReference type="InterPro" id="IPR015422">
    <property type="entry name" value="PyrdxlP-dep_Trfase_small"/>
</dbReference>
<proteinExistence type="inferred from homology"/>
<dbReference type="EMBL" id="JRUN01000104">
    <property type="protein sequence ID" value="KHD84100.1"/>
    <property type="molecule type" value="Genomic_DNA"/>
</dbReference>
<keyword evidence="5" id="KW-0408">Iron</keyword>
<dbReference type="PANTHER" id="PTHR11601:SF50">
    <property type="entry name" value="CYSTEINE DESULFURASE ISCS 2-RELATED"/>
    <property type="match status" value="1"/>
</dbReference>
<keyword evidence="3" id="KW-0479">Metal-binding</keyword>
<dbReference type="Gene3D" id="1.10.260.50">
    <property type="match status" value="1"/>
</dbReference>
<dbReference type="PIRSF" id="PIRSF005572">
    <property type="entry name" value="NifS"/>
    <property type="match status" value="1"/>
</dbReference>
<dbReference type="FunFam" id="3.40.640.10:FF:000084">
    <property type="entry name" value="IscS-like cysteine desulfurase"/>
    <property type="match status" value="1"/>
</dbReference>
<dbReference type="SUPFAM" id="SSF53383">
    <property type="entry name" value="PLP-dependent transferases"/>
    <property type="match status" value="1"/>
</dbReference>
<evidence type="ECO:0000256" key="6">
    <source>
        <dbReference type="ARBA" id="ARBA00023014"/>
    </source>
</evidence>
<keyword evidence="6" id="KW-0411">Iron-sulfur</keyword>
<dbReference type="GO" id="GO:0046872">
    <property type="term" value="F:metal ion binding"/>
    <property type="evidence" value="ECO:0007669"/>
    <property type="project" value="UniProtKB-KW"/>
</dbReference>
<evidence type="ECO:0000256" key="5">
    <source>
        <dbReference type="ARBA" id="ARBA00023004"/>
    </source>
</evidence>
<dbReference type="PANTHER" id="PTHR11601">
    <property type="entry name" value="CYSTEINE DESULFURYLASE FAMILY MEMBER"/>
    <property type="match status" value="1"/>
</dbReference>
<dbReference type="GO" id="GO:0031071">
    <property type="term" value="F:cysteine desulfurase activity"/>
    <property type="evidence" value="ECO:0007669"/>
    <property type="project" value="UniProtKB-ARBA"/>
</dbReference>
<name>A0A0A6V7R9_9BACI</name>
<dbReference type="Gene3D" id="3.90.1150.10">
    <property type="entry name" value="Aspartate Aminotransferase, domain 1"/>
    <property type="match status" value="1"/>
</dbReference>
<evidence type="ECO:0000256" key="1">
    <source>
        <dbReference type="ARBA" id="ARBA00001933"/>
    </source>
</evidence>
<organism evidence="8 9">
    <name type="scientific">Heyndrickxia ginsengihumi</name>
    <dbReference type="NCBI Taxonomy" id="363870"/>
    <lineage>
        <taxon>Bacteria</taxon>
        <taxon>Bacillati</taxon>
        <taxon>Bacillota</taxon>
        <taxon>Bacilli</taxon>
        <taxon>Bacillales</taxon>
        <taxon>Bacillaceae</taxon>
        <taxon>Heyndrickxia</taxon>
    </lineage>
</organism>
<comment type="cofactor">
    <cofactor evidence="1">
        <name>pyridoxal 5'-phosphate</name>
        <dbReference type="ChEBI" id="CHEBI:597326"/>
    </cofactor>
</comment>
<dbReference type="OrthoDB" id="9808002at2"/>
<dbReference type="RefSeq" id="WP_035356261.1">
    <property type="nucleotide sequence ID" value="NZ_JAMAUG010000001.1"/>
</dbReference>
<dbReference type="GO" id="GO:0051536">
    <property type="term" value="F:iron-sulfur cluster binding"/>
    <property type="evidence" value="ECO:0007669"/>
    <property type="project" value="UniProtKB-KW"/>
</dbReference>
<evidence type="ECO:0000256" key="4">
    <source>
        <dbReference type="ARBA" id="ARBA00022898"/>
    </source>
</evidence>